<dbReference type="EMBL" id="CP133659">
    <property type="protein sequence ID" value="WMW66446.1"/>
    <property type="molecule type" value="Genomic_DNA"/>
</dbReference>
<evidence type="ECO:0000313" key="1">
    <source>
        <dbReference type="EMBL" id="WMW66446.1"/>
    </source>
</evidence>
<proteinExistence type="predicted"/>
<organism evidence="1 2">
    <name type="scientific">Nitratidesulfovibrio liaohensis</name>
    <dbReference type="NCBI Taxonomy" id="2604158"/>
    <lineage>
        <taxon>Bacteria</taxon>
        <taxon>Pseudomonadati</taxon>
        <taxon>Thermodesulfobacteriota</taxon>
        <taxon>Desulfovibrionia</taxon>
        <taxon>Desulfovibrionales</taxon>
        <taxon>Desulfovibrionaceae</taxon>
        <taxon>Nitratidesulfovibrio</taxon>
    </lineage>
</organism>
<protein>
    <submittedName>
        <fullName evidence="1">DUF2703 domain-containing protein</fullName>
    </submittedName>
</protein>
<reference evidence="1" key="1">
    <citation type="submission" date="2023-09" db="EMBL/GenBank/DDBJ databases">
        <authorList>
            <consortium name="CW5 consortium"/>
            <person name="Lu C.-W."/>
        </authorList>
    </citation>
    <scope>NUCLEOTIDE SEQUENCE</scope>
    <source>
        <strain evidence="1">KPS</strain>
    </source>
</reference>
<accession>A0ABY9R3V1</accession>
<sequence>MTLVVEWRHLSVQGQTCDRCRDTGTELRDAIEALSAEFAGDGVRIEYRETRLSPFDIAASNGILVDGMPIERLLPGARVTQTCCDSCGELLGTVTDCRALELGGTLYETIPAALIRTALRTALANRKPGSDAHGG</sequence>
<name>A0ABY9R3V1_9BACT</name>
<dbReference type="Pfam" id="PF10865">
    <property type="entry name" value="DUF2703"/>
    <property type="match status" value="1"/>
</dbReference>
<dbReference type="RefSeq" id="WP_309542346.1">
    <property type="nucleotide sequence ID" value="NZ_CP133659.1"/>
</dbReference>
<evidence type="ECO:0000313" key="2">
    <source>
        <dbReference type="Proteomes" id="UP001180616"/>
    </source>
</evidence>
<dbReference type="InterPro" id="IPR021219">
    <property type="entry name" value="DUF2703"/>
</dbReference>
<keyword evidence="2" id="KW-1185">Reference proteome</keyword>
<dbReference type="Proteomes" id="UP001180616">
    <property type="component" value="Chromosome"/>
</dbReference>
<gene>
    <name evidence="1" type="ORF">KPS_001017</name>
</gene>